<keyword evidence="1" id="KW-0812">Transmembrane</keyword>
<dbReference type="Proteomes" id="UP001589535">
    <property type="component" value="Unassembled WGS sequence"/>
</dbReference>
<dbReference type="EMBL" id="JBHMBK010000068">
    <property type="protein sequence ID" value="MFB9691027.1"/>
    <property type="molecule type" value="Genomic_DNA"/>
</dbReference>
<accession>A0ABV5UHY7</accession>
<dbReference type="RefSeq" id="WP_378207370.1">
    <property type="nucleotide sequence ID" value="NZ_JBHMBK010000068.1"/>
</dbReference>
<feature type="transmembrane region" description="Helical" evidence="1">
    <location>
        <begin position="35"/>
        <end position="58"/>
    </location>
</feature>
<proteinExistence type="predicted"/>
<sequence length="72" mass="7918">METVQRTRCTQKPRPHVDGLPISILSDRHGSQQKLVVVCLAGMFAFLLVSFGTSYPVMVVSQVVYAMFAAGF</sequence>
<name>A0ABV5UHY7_9PSEU</name>
<evidence type="ECO:0000313" key="2">
    <source>
        <dbReference type="EMBL" id="MFB9691027.1"/>
    </source>
</evidence>
<keyword evidence="1" id="KW-1133">Transmembrane helix</keyword>
<gene>
    <name evidence="2" type="ORF">ACFFTO_43225</name>
</gene>
<dbReference type="SUPFAM" id="SSF103473">
    <property type="entry name" value="MFS general substrate transporter"/>
    <property type="match status" value="1"/>
</dbReference>
<organism evidence="2 3">
    <name type="scientific">Amycolatopsis plumensis</name>
    <dbReference type="NCBI Taxonomy" id="236508"/>
    <lineage>
        <taxon>Bacteria</taxon>
        <taxon>Bacillati</taxon>
        <taxon>Actinomycetota</taxon>
        <taxon>Actinomycetes</taxon>
        <taxon>Pseudonocardiales</taxon>
        <taxon>Pseudonocardiaceae</taxon>
        <taxon>Amycolatopsis</taxon>
    </lineage>
</organism>
<protein>
    <recommendedName>
        <fullName evidence="4">MFS transporter</fullName>
    </recommendedName>
</protein>
<reference evidence="2 3" key="1">
    <citation type="submission" date="2024-09" db="EMBL/GenBank/DDBJ databases">
        <authorList>
            <person name="Sun Q."/>
            <person name="Mori K."/>
        </authorList>
    </citation>
    <scope>NUCLEOTIDE SEQUENCE [LARGE SCALE GENOMIC DNA]</scope>
    <source>
        <strain evidence="2 3">JCM 13852</strain>
    </source>
</reference>
<evidence type="ECO:0000313" key="3">
    <source>
        <dbReference type="Proteomes" id="UP001589535"/>
    </source>
</evidence>
<keyword evidence="3" id="KW-1185">Reference proteome</keyword>
<evidence type="ECO:0000256" key="1">
    <source>
        <dbReference type="SAM" id="Phobius"/>
    </source>
</evidence>
<keyword evidence="1" id="KW-0472">Membrane</keyword>
<evidence type="ECO:0008006" key="4">
    <source>
        <dbReference type="Google" id="ProtNLM"/>
    </source>
</evidence>
<dbReference type="InterPro" id="IPR036259">
    <property type="entry name" value="MFS_trans_sf"/>
</dbReference>
<comment type="caution">
    <text evidence="2">The sequence shown here is derived from an EMBL/GenBank/DDBJ whole genome shotgun (WGS) entry which is preliminary data.</text>
</comment>